<feature type="domain" description="Clathrin adaptor alpha/beta/gamma-adaptin appendage Ig-like subdomain" evidence="9">
    <location>
        <begin position="742"/>
        <end position="853"/>
    </location>
</feature>
<dbReference type="Pfam" id="PF02296">
    <property type="entry name" value="Alpha_adaptin_C"/>
    <property type="match status" value="1"/>
</dbReference>
<feature type="binding site" evidence="8">
    <location>
        <begin position="10"/>
        <end position="11"/>
    </location>
    <ligand>
        <name>a 1,2-diacyl-sn-glycero-3-phospho-(1D-myo-inositol-3,4,5-trisphosphate)</name>
        <dbReference type="ChEBI" id="CHEBI:57836"/>
    </ligand>
</feature>
<evidence type="ECO:0000256" key="7">
    <source>
        <dbReference type="PIRNR" id="PIRNR037091"/>
    </source>
</evidence>
<comment type="subcellular location">
    <subcellularLocation>
        <location evidence="1">Membrane</location>
        <location evidence="1">Coated pit</location>
        <topology evidence="1">Peripheral membrane protein</topology>
        <orientation evidence="1">Cytoplasmic side</orientation>
    </subcellularLocation>
</comment>
<evidence type="ECO:0000313" key="11">
    <source>
        <dbReference type="Proteomes" id="UP000324022"/>
    </source>
</evidence>
<evidence type="ECO:0000259" key="9">
    <source>
        <dbReference type="SMART" id="SM00809"/>
    </source>
</evidence>
<dbReference type="InterPro" id="IPR016024">
    <property type="entry name" value="ARM-type_fold"/>
</dbReference>
<dbReference type="PANTHER" id="PTHR22780">
    <property type="entry name" value="ADAPTIN, ALPHA/GAMMA/EPSILON"/>
    <property type="match status" value="1"/>
</dbReference>
<dbReference type="GO" id="GO:0072583">
    <property type="term" value="P:clathrin-dependent endocytosis"/>
    <property type="evidence" value="ECO:0007669"/>
    <property type="project" value="InterPro"/>
</dbReference>
<dbReference type="PIRSF" id="PIRSF037091">
    <property type="entry name" value="AP2_complex_alpha"/>
    <property type="match status" value="1"/>
</dbReference>
<reference evidence="10 11" key="1">
    <citation type="submission" date="2018-03" db="EMBL/GenBank/DDBJ databases">
        <authorList>
            <person name="Guldener U."/>
        </authorList>
    </citation>
    <scope>NUCLEOTIDE SEQUENCE [LARGE SCALE GENOMIC DNA]</scope>
    <source>
        <strain evidence="10 11">NBRC100155</strain>
    </source>
</reference>
<dbReference type="InterPro" id="IPR003164">
    <property type="entry name" value="Clathrin_a-adaptin_app_sub_C"/>
</dbReference>
<name>A0A5C3DV65_9BASI</name>
<dbReference type="GO" id="GO:0030122">
    <property type="term" value="C:AP-2 adaptor complex"/>
    <property type="evidence" value="ECO:0007669"/>
    <property type="project" value="InterPro"/>
</dbReference>
<dbReference type="InterPro" id="IPR011989">
    <property type="entry name" value="ARM-like"/>
</dbReference>
<keyword evidence="2 7" id="KW-0813">Transport</keyword>
<sequence>MTSNSSSSMRGLTQYIADLRACRVRELEERRINKEMAHIRAKFKEGQLDGYQKKKYLSKIVFTYILGYQVDIGHMEAVNLISSSKYSEKQIGYLAITLLMHENSDIVRLVVNSIRKDLDEISEVSNCLALHAIANIGGKEMAEALAGDVHRLLISPTSRSFVKKKAALTLLRLYRKHPEVIPAEDWALRIIAIMDDDNLGVALAVTSLVMAMAQDHPEAFSSSYQKAVYRMHRIVVENDFTTEYVYYKVPIPWLQVKLLRLLQYYPSPDDPTLRRTIETVLDTIINNSQDSPKNVQHNNAQNAILFEAINLAIQLDTESPVVAKAAVLLGRFILSRETNVRYLGLDTMAHLAACAESLEPIKMHQSTIILSLRDKDISVRRRGVDLLYSMCDVTNAKVIVSELLKYMQVADYALREEMVLKIAILTEKFATEYSWYVDTILQLISSAGDHVSEEVWYRVIQIVVNNEDVQEYAATKVLEHLKSSTCHENIIKVGGYILGEFGHLIANDPGASPIEQFHTLHSRSHLCSQSTRALLLSTYVKWLNLFPEIREQILYVLNRYRHVLDAELQQRACEYVALAEMPDDDLLQAVCDEMPPFAERSSLLLSRLHKKHTDTEDKRTWIIGGKDTNRGREQARLESLKKGKANGGAMPTGNAGSVIPAGQRSEAVTADSMRNGANDDTDNVLAGLEGLDMSTPTPGLEDAGLLSEQPLIAHDSAPTTPAAVTTPSSNKPLSAGADKFFQRLCFAPEGVLYEDSQIQIGLKTEYHGHQGRLALYFGNKIAVNFSSFTVNVRSQDAANLSVTVPKIPTNMLGAMTQAQTLVLVECKDLFTLPPILEVTYLAGSLQEIRVRLPILMPKFIEPVQLGATDFFERWRQIGGPPREAQKIFSFRLTPAGEVDVVRQRRIIEGARLQVLDGVDANPNNSVAAGVLHMANAGKVGCLLRLEPNKDAKLARLTVRTTNDLASAELLRVLLAVLGIDQGKL</sequence>
<proteinExistence type="inferred from homology"/>
<feature type="binding site" evidence="8">
    <location>
        <position position="51"/>
    </location>
    <ligand>
        <name>a 1,2-diacyl-sn-glycero-3-phospho-(1D-myo-inositol-3,4,5-trisphosphate)</name>
        <dbReference type="ChEBI" id="CHEBI:57836"/>
    </ligand>
</feature>
<dbReference type="Pfam" id="PF01602">
    <property type="entry name" value="Adaptin_N"/>
    <property type="match status" value="1"/>
</dbReference>
<dbReference type="SUPFAM" id="SSF55711">
    <property type="entry name" value="Subdomain of clathrin and coatomer appendage domain"/>
    <property type="match status" value="1"/>
</dbReference>
<organism evidence="10 11">
    <name type="scientific">Ustilago trichophora</name>
    <dbReference type="NCBI Taxonomy" id="86804"/>
    <lineage>
        <taxon>Eukaryota</taxon>
        <taxon>Fungi</taxon>
        <taxon>Dikarya</taxon>
        <taxon>Basidiomycota</taxon>
        <taxon>Ustilaginomycotina</taxon>
        <taxon>Ustilaginomycetes</taxon>
        <taxon>Ustilaginales</taxon>
        <taxon>Ustilaginaceae</taxon>
        <taxon>Ustilago</taxon>
    </lineage>
</organism>
<dbReference type="InterPro" id="IPR017104">
    <property type="entry name" value="AP2_complex_asu"/>
</dbReference>
<dbReference type="GO" id="GO:0035615">
    <property type="term" value="F:clathrin adaptor activity"/>
    <property type="evidence" value="ECO:0007669"/>
    <property type="project" value="InterPro"/>
</dbReference>
<accession>A0A5C3DV65</accession>
<evidence type="ECO:0000256" key="5">
    <source>
        <dbReference type="ARBA" id="ARBA00023136"/>
    </source>
</evidence>
<dbReference type="InterPro" id="IPR012295">
    <property type="entry name" value="TBP_dom_sf"/>
</dbReference>
<gene>
    <name evidence="10" type="ORF">UTRI_00991</name>
</gene>
<dbReference type="InterPro" id="IPR013041">
    <property type="entry name" value="Clathrin_app_Ig-like_sf"/>
</dbReference>
<dbReference type="InterPro" id="IPR002553">
    <property type="entry name" value="Clathrin/coatomer_adapt-like_N"/>
</dbReference>
<keyword evidence="11" id="KW-1185">Reference proteome</keyword>
<dbReference type="Proteomes" id="UP000324022">
    <property type="component" value="Unassembled WGS sequence"/>
</dbReference>
<dbReference type="OrthoDB" id="28053at2759"/>
<evidence type="ECO:0000256" key="6">
    <source>
        <dbReference type="ARBA" id="ARBA00023176"/>
    </source>
</evidence>
<dbReference type="Pfam" id="PF02883">
    <property type="entry name" value="Alpha_adaptinC2"/>
    <property type="match status" value="1"/>
</dbReference>
<keyword evidence="3 7" id="KW-0254">Endocytosis</keyword>
<evidence type="ECO:0000256" key="8">
    <source>
        <dbReference type="PIRSR" id="PIRSR037091-1"/>
    </source>
</evidence>
<keyword evidence="5 7" id="KW-0472">Membrane</keyword>
<keyword evidence="4 7" id="KW-0653">Protein transport</keyword>
<dbReference type="GO" id="GO:0006886">
    <property type="term" value="P:intracellular protein transport"/>
    <property type="evidence" value="ECO:0007669"/>
    <property type="project" value="UniProtKB-UniRule"/>
</dbReference>
<protein>
    <recommendedName>
        <fullName evidence="7">AP-2 complex subunit alpha</fullName>
    </recommendedName>
</protein>
<dbReference type="SUPFAM" id="SSF48371">
    <property type="entry name" value="ARM repeat"/>
    <property type="match status" value="1"/>
</dbReference>
<evidence type="ECO:0000256" key="4">
    <source>
        <dbReference type="ARBA" id="ARBA00022927"/>
    </source>
</evidence>
<dbReference type="Gene3D" id="3.30.310.10">
    <property type="entry name" value="TATA-Binding Protein"/>
    <property type="match status" value="1"/>
</dbReference>
<evidence type="ECO:0000256" key="2">
    <source>
        <dbReference type="ARBA" id="ARBA00022448"/>
    </source>
</evidence>
<dbReference type="FunFam" id="1.25.10.10:FF:000020">
    <property type="entry name" value="AP-2 complex subunit alpha"/>
    <property type="match status" value="1"/>
</dbReference>
<feature type="binding site" evidence="8">
    <location>
        <position position="42"/>
    </location>
    <ligand>
        <name>a 1,2-diacyl-sn-glycero-3-phospho-(1D-myo-inositol-3,4,5-trisphosphate)</name>
        <dbReference type="ChEBI" id="CHEBI:57836"/>
    </ligand>
</feature>
<feature type="binding site" evidence="8">
    <location>
        <begin position="55"/>
        <end position="59"/>
    </location>
    <ligand>
        <name>a 1,2-diacyl-sn-glycero-3-phospho-(1D-myo-inositol-3,4,5-trisphosphate)</name>
        <dbReference type="ChEBI" id="CHEBI:57836"/>
    </ligand>
</feature>
<comment type="similarity">
    <text evidence="7">Belongs to the adaptor complexes large subunit family.</text>
</comment>
<dbReference type="InterPro" id="IPR008152">
    <property type="entry name" value="Clathrin_a/b/g-adaptin_app_Ig"/>
</dbReference>
<dbReference type="InterPro" id="IPR050840">
    <property type="entry name" value="Adaptor_Complx_Large_Subunit"/>
</dbReference>
<evidence type="ECO:0000256" key="3">
    <source>
        <dbReference type="ARBA" id="ARBA00022583"/>
    </source>
</evidence>
<dbReference type="AlphaFoldDB" id="A0A5C3DV65"/>
<dbReference type="InterPro" id="IPR009028">
    <property type="entry name" value="Coatomer/calthrin_app_sub_C"/>
</dbReference>
<evidence type="ECO:0000313" key="10">
    <source>
        <dbReference type="EMBL" id="SPO22313.1"/>
    </source>
</evidence>
<comment type="function">
    <text evidence="7">Adaptins are components of the adaptor complexes which link clathrin to receptors in coated vesicles. Clathrin-associated protein complexes are believed to interact with the cytoplasmic tails of membrane proteins, leading to their selection and concentration.</text>
</comment>
<dbReference type="Gene3D" id="2.60.40.1230">
    <property type="match status" value="1"/>
</dbReference>
<dbReference type="SMART" id="SM00809">
    <property type="entry name" value="Alpha_adaptinC2"/>
    <property type="match status" value="1"/>
</dbReference>
<dbReference type="EMBL" id="OOIN01000004">
    <property type="protein sequence ID" value="SPO22313.1"/>
    <property type="molecule type" value="Genomic_DNA"/>
</dbReference>
<dbReference type="SUPFAM" id="SSF49348">
    <property type="entry name" value="Clathrin adaptor appendage domain"/>
    <property type="match status" value="1"/>
</dbReference>
<dbReference type="Gene3D" id="1.25.10.10">
    <property type="entry name" value="Leucine-rich Repeat Variant"/>
    <property type="match status" value="1"/>
</dbReference>
<keyword evidence="6 7" id="KW-0168">Coated pit</keyword>
<evidence type="ECO:0000256" key="1">
    <source>
        <dbReference type="ARBA" id="ARBA00004277"/>
    </source>
</evidence>